<organism evidence="7 8">
    <name type="scientific">Starmerella bacillaris</name>
    <name type="common">Yeast</name>
    <name type="synonym">Candida zemplinina</name>
    <dbReference type="NCBI Taxonomy" id="1247836"/>
    <lineage>
        <taxon>Eukaryota</taxon>
        <taxon>Fungi</taxon>
        <taxon>Dikarya</taxon>
        <taxon>Ascomycota</taxon>
        <taxon>Saccharomycotina</taxon>
        <taxon>Dipodascomycetes</taxon>
        <taxon>Dipodascales</taxon>
        <taxon>Trichomonascaceae</taxon>
        <taxon>Starmerella</taxon>
    </lineage>
</organism>
<comment type="subcellular location">
    <subcellularLocation>
        <location evidence="1">Membrane</location>
        <topology evidence="1">Multi-pass membrane protein</topology>
    </subcellularLocation>
</comment>
<feature type="transmembrane region" description="Helical" evidence="6">
    <location>
        <begin position="396"/>
        <end position="416"/>
    </location>
</feature>
<evidence type="ECO:0000256" key="3">
    <source>
        <dbReference type="ARBA" id="ARBA00022989"/>
    </source>
</evidence>
<evidence type="ECO:0000313" key="8">
    <source>
        <dbReference type="Proteomes" id="UP001362899"/>
    </source>
</evidence>
<dbReference type="GO" id="GO:0038023">
    <property type="term" value="F:signaling receptor activity"/>
    <property type="evidence" value="ECO:0007669"/>
    <property type="project" value="TreeGrafter"/>
</dbReference>
<dbReference type="PANTHER" id="PTHR20855:SF97">
    <property type="entry name" value="ADIPOR-LIKE RECEPTOR IZH3-RELATED"/>
    <property type="match status" value="1"/>
</dbReference>
<dbReference type="EMBL" id="BTGC01000001">
    <property type="protein sequence ID" value="GMM49126.1"/>
    <property type="molecule type" value="Genomic_DNA"/>
</dbReference>
<feature type="transmembrane region" description="Helical" evidence="6">
    <location>
        <begin position="301"/>
        <end position="322"/>
    </location>
</feature>
<evidence type="ECO:0000256" key="2">
    <source>
        <dbReference type="ARBA" id="ARBA00022692"/>
    </source>
</evidence>
<keyword evidence="2 6" id="KW-0812">Transmembrane</keyword>
<feature type="transmembrane region" description="Helical" evidence="6">
    <location>
        <begin position="270"/>
        <end position="289"/>
    </location>
</feature>
<dbReference type="GO" id="GO:0016020">
    <property type="term" value="C:membrane"/>
    <property type="evidence" value="ECO:0007669"/>
    <property type="project" value="UniProtKB-SubCell"/>
</dbReference>
<keyword evidence="4 6" id="KW-0472">Membrane</keyword>
<protein>
    <submittedName>
        <fullName evidence="7">Izh3 protein</fullName>
    </submittedName>
</protein>
<evidence type="ECO:0000313" key="7">
    <source>
        <dbReference type="EMBL" id="GMM49126.1"/>
    </source>
</evidence>
<evidence type="ECO:0000256" key="1">
    <source>
        <dbReference type="ARBA" id="ARBA00004141"/>
    </source>
</evidence>
<feature type="binding site" evidence="5">
    <location>
        <position position="256"/>
    </location>
    <ligand>
        <name>Zn(2+)</name>
        <dbReference type="ChEBI" id="CHEBI:29105"/>
    </ligand>
</feature>
<dbReference type="PANTHER" id="PTHR20855">
    <property type="entry name" value="ADIPOR/PROGESTIN RECEPTOR-RELATED"/>
    <property type="match status" value="1"/>
</dbReference>
<proteinExistence type="predicted"/>
<feature type="binding site" evidence="5">
    <location>
        <position position="401"/>
    </location>
    <ligand>
        <name>Zn(2+)</name>
        <dbReference type="ChEBI" id="CHEBI:29105"/>
    </ligand>
</feature>
<keyword evidence="3 6" id="KW-1133">Transmembrane helix</keyword>
<evidence type="ECO:0000256" key="4">
    <source>
        <dbReference type="ARBA" id="ARBA00023136"/>
    </source>
</evidence>
<dbReference type="AlphaFoldDB" id="A0AAV5RC34"/>
<keyword evidence="5" id="KW-0862">Zinc</keyword>
<evidence type="ECO:0000256" key="6">
    <source>
        <dbReference type="SAM" id="Phobius"/>
    </source>
</evidence>
<dbReference type="GO" id="GO:0046872">
    <property type="term" value="F:metal ion binding"/>
    <property type="evidence" value="ECO:0007669"/>
    <property type="project" value="UniProtKB-KW"/>
</dbReference>
<feature type="transmembrane region" description="Helical" evidence="6">
    <location>
        <begin position="236"/>
        <end position="258"/>
    </location>
</feature>
<feature type="transmembrane region" description="Helical" evidence="6">
    <location>
        <begin position="334"/>
        <end position="355"/>
    </location>
</feature>
<dbReference type="InterPro" id="IPR004254">
    <property type="entry name" value="AdipoR/HlyIII-related"/>
</dbReference>
<gene>
    <name evidence="7" type="ORF">DASB73_000840</name>
</gene>
<evidence type="ECO:0000256" key="5">
    <source>
        <dbReference type="PIRSR" id="PIRSR604254-1"/>
    </source>
</evidence>
<keyword evidence="5" id="KW-0479">Metal-binding</keyword>
<feature type="transmembrane region" description="Helical" evidence="6">
    <location>
        <begin position="361"/>
        <end position="384"/>
    </location>
</feature>
<reference evidence="7 8" key="1">
    <citation type="journal article" date="2023" name="Elife">
        <title>Identification of key yeast species and microbe-microbe interactions impacting larval growth of Drosophila in the wild.</title>
        <authorList>
            <person name="Mure A."/>
            <person name="Sugiura Y."/>
            <person name="Maeda R."/>
            <person name="Honda K."/>
            <person name="Sakurai N."/>
            <person name="Takahashi Y."/>
            <person name="Watada M."/>
            <person name="Katoh T."/>
            <person name="Gotoh A."/>
            <person name="Gotoh Y."/>
            <person name="Taniguchi I."/>
            <person name="Nakamura K."/>
            <person name="Hayashi T."/>
            <person name="Katayama T."/>
            <person name="Uemura T."/>
            <person name="Hattori Y."/>
        </authorList>
    </citation>
    <scope>NUCLEOTIDE SEQUENCE [LARGE SCALE GENOMIC DNA]</scope>
    <source>
        <strain evidence="7 8">SB-73</strain>
    </source>
</reference>
<feature type="binding site" evidence="5">
    <location>
        <position position="405"/>
    </location>
    <ligand>
        <name>Zn(2+)</name>
        <dbReference type="ChEBI" id="CHEBI:29105"/>
    </ligand>
</feature>
<accession>A0AAV5RC34</accession>
<dbReference type="Pfam" id="PF03006">
    <property type="entry name" value="HlyIII"/>
    <property type="match status" value="1"/>
</dbReference>
<feature type="transmembrane region" description="Helical" evidence="6">
    <location>
        <begin position="203"/>
        <end position="221"/>
    </location>
</feature>
<keyword evidence="8" id="KW-1185">Reference proteome</keyword>
<comment type="caution">
    <text evidence="7">The sequence shown here is derived from an EMBL/GenBank/DDBJ whole genome shotgun (WGS) entry which is preliminary data.</text>
</comment>
<sequence length="431" mass="49313">MSPTVEFELKNRAGKLTTSGSIDSADVIREIEEIEEIEKNADDDFTNSPRYTLLHERLEYLLQSVDHLDHKPDISDKQRDQDDHFISFVTQVRKSSSASIKERTDAVVKYVESTTTEKGFMDLDFMEKFARAIEHIELALENSRLSKSIQHALSCARVRRLNIEELPVPWRENPHIIKGYRFCGSSTECWHSIMSFHNETTNIWTHLIGALLFVGLGVFHLPTTHAWQNGSWIDRLPMLVFIACAIQCLLCSVIWHSFCHISHLHTKRRMVCFDYTGIVLCIAASILTTEYTILKCHPVAQIFYMSITLACSVFGVIMSWHPNFDSTGARAMRAMFFVTFALFGGLGGLHAAYYRGLAETLSYYVPVIKSLACYGTGVIFYASLFPEKYIKGRFDYCGMSHNIWHLFVVAGIYYHYQAMIEIFERALSEVC</sequence>
<dbReference type="GO" id="GO:0006882">
    <property type="term" value="P:intracellular zinc ion homeostasis"/>
    <property type="evidence" value="ECO:0007669"/>
    <property type="project" value="TreeGrafter"/>
</dbReference>
<name>A0AAV5RC34_STABA</name>
<dbReference type="Proteomes" id="UP001362899">
    <property type="component" value="Unassembled WGS sequence"/>
</dbReference>